<accession>A0A0D2JFJ0</accession>
<dbReference type="InParanoid" id="A0A0D2JFJ0"/>
<keyword evidence="2" id="KW-1185">Reference proteome</keyword>
<comment type="caution">
    <text evidence="1">The sequence shown here is derived from an EMBL/GenBank/DDBJ whole genome shotgun (WGS) entry which is preliminary data.</text>
</comment>
<evidence type="ECO:0000313" key="2">
    <source>
        <dbReference type="Proteomes" id="UP000032233"/>
    </source>
</evidence>
<evidence type="ECO:0000313" key="1">
    <source>
        <dbReference type="EMBL" id="KIX14471.1"/>
    </source>
</evidence>
<reference evidence="1 2" key="1">
    <citation type="submission" date="2013-11" db="EMBL/GenBank/DDBJ databases">
        <title>Metagenomic analysis of a methanogenic consortium involved in long chain n-alkane degradation.</title>
        <authorList>
            <person name="Davidova I.A."/>
            <person name="Callaghan A.V."/>
            <person name="Wawrik B."/>
            <person name="Pruitt S."/>
            <person name="Marks C."/>
            <person name="Duncan K.E."/>
            <person name="Suflita J.M."/>
        </authorList>
    </citation>
    <scope>NUCLEOTIDE SEQUENCE [LARGE SCALE GENOMIC DNA]</scope>
    <source>
        <strain evidence="1 2">SPR</strain>
    </source>
</reference>
<dbReference type="AlphaFoldDB" id="A0A0D2JFJ0"/>
<gene>
    <name evidence="1" type="ORF">X474_10345</name>
</gene>
<dbReference type="Proteomes" id="UP000032233">
    <property type="component" value="Unassembled WGS sequence"/>
</dbReference>
<dbReference type="RefSeq" id="WP_044348318.1">
    <property type="nucleotide sequence ID" value="NZ_AZAC01000011.1"/>
</dbReference>
<sequence>MHITITQNDWVKFSLHTRRELRRYITEQFQATEDEGNETDSGYEAMYELNEQMLKTFMMGVSETTKNFLKCFTKNGKGSVDELLEATGYESLQDFRGVLGGITRRMRKLFSDPDAYIIDWEDNENDEKYEGNYYLKEGTRQALENYFKEQTKLVV</sequence>
<protein>
    <submittedName>
        <fullName evidence="1">Uncharacterized protein</fullName>
    </submittedName>
</protein>
<proteinExistence type="predicted"/>
<dbReference type="EMBL" id="AZAC01000011">
    <property type="protein sequence ID" value="KIX14471.1"/>
    <property type="molecule type" value="Genomic_DNA"/>
</dbReference>
<name>A0A0D2JFJ0_9BACT</name>
<organism evidence="1 2">
    <name type="scientific">Dethiosulfatarculus sandiegensis</name>
    <dbReference type="NCBI Taxonomy" id="1429043"/>
    <lineage>
        <taxon>Bacteria</taxon>
        <taxon>Pseudomonadati</taxon>
        <taxon>Thermodesulfobacteriota</taxon>
        <taxon>Desulfarculia</taxon>
        <taxon>Desulfarculales</taxon>
        <taxon>Desulfarculaceae</taxon>
        <taxon>Dethiosulfatarculus</taxon>
    </lineage>
</organism>